<comment type="caution">
    <text evidence="1">The sequence shown here is derived from an EMBL/GenBank/DDBJ whole genome shotgun (WGS) entry which is preliminary data.</text>
</comment>
<protein>
    <recommendedName>
        <fullName evidence="3">DNA2/NAM7 helicase helicase domain-containing protein</fullName>
    </recommendedName>
</protein>
<sequence length="488" mass="57027">MIERYDLSPKITKKNKVENIQSIIDKFITIYSDSFDKNAFNNDLSSAFFNKIQNLIESFTRSIEYNSTKNDCPEIIRRFQDDLNIFISNFVFFLKRCTINLERIQKIVNQGLEEQYLGRVLNQYYLELAMFEYVHNIKTMDQPPFYQMSNLPIYQYLHEQFYEAINKFINIAGPHGSGKTSLIPLFLASRSLGVNIRSRFIIVIENDVSSIQNLKKLYKQINTNKNSYMKKVENYLLITSSLSKFYDKLKNGGESTIIAILTPLEGVQLICKMVSDTSEDVSFLKNSTFVLDDINQRKIETDVLAQNILNRVFNQDLFRERAKIVLLGNYFDSRFSAIFRNHCDSLEVPVKTKNITIKEVNCKNYLEICKMSIIHEMKNFFDSWKKNDEVNIGSVIVFVPNVKAGRILIKNLFKIYLNNSINVVPLQTKFKKGESLINFNERLIKDIGNELDERLRDSIFENPEMDKNDDLIFIYPIDFTGNVNEEER</sequence>
<reference evidence="1 2" key="1">
    <citation type="submission" date="2024-04" db="EMBL/GenBank/DDBJ databases">
        <title>Tritrichomonas musculus Genome.</title>
        <authorList>
            <person name="Alves-Ferreira E."/>
            <person name="Grigg M."/>
            <person name="Lorenzi H."/>
            <person name="Galac M."/>
        </authorList>
    </citation>
    <scope>NUCLEOTIDE SEQUENCE [LARGE SCALE GENOMIC DNA]</scope>
    <source>
        <strain evidence="1 2">EAF2021</strain>
    </source>
</reference>
<keyword evidence="2" id="KW-1185">Reference proteome</keyword>
<dbReference type="EMBL" id="JAPFFF010000036">
    <property type="protein sequence ID" value="KAK8842992.1"/>
    <property type="molecule type" value="Genomic_DNA"/>
</dbReference>
<organism evidence="1 2">
    <name type="scientific">Tritrichomonas musculus</name>
    <dbReference type="NCBI Taxonomy" id="1915356"/>
    <lineage>
        <taxon>Eukaryota</taxon>
        <taxon>Metamonada</taxon>
        <taxon>Parabasalia</taxon>
        <taxon>Tritrichomonadida</taxon>
        <taxon>Tritrichomonadidae</taxon>
        <taxon>Tritrichomonas</taxon>
    </lineage>
</organism>
<name>A0ABR2HAN8_9EUKA</name>
<evidence type="ECO:0000313" key="1">
    <source>
        <dbReference type="EMBL" id="KAK8842992.1"/>
    </source>
</evidence>
<evidence type="ECO:0000313" key="2">
    <source>
        <dbReference type="Proteomes" id="UP001470230"/>
    </source>
</evidence>
<dbReference type="InterPro" id="IPR027417">
    <property type="entry name" value="P-loop_NTPase"/>
</dbReference>
<dbReference type="Proteomes" id="UP001470230">
    <property type="component" value="Unassembled WGS sequence"/>
</dbReference>
<accession>A0ABR2HAN8</accession>
<gene>
    <name evidence="1" type="ORF">M9Y10_025179</name>
</gene>
<evidence type="ECO:0008006" key="3">
    <source>
        <dbReference type="Google" id="ProtNLM"/>
    </source>
</evidence>
<dbReference type="Gene3D" id="3.40.50.300">
    <property type="entry name" value="P-loop containing nucleotide triphosphate hydrolases"/>
    <property type="match status" value="1"/>
</dbReference>
<dbReference type="SUPFAM" id="SSF52540">
    <property type="entry name" value="P-loop containing nucleoside triphosphate hydrolases"/>
    <property type="match status" value="1"/>
</dbReference>
<proteinExistence type="predicted"/>